<dbReference type="EMBL" id="CAVLGL010000079">
    <property type="protein sequence ID" value="CAK1585743.1"/>
    <property type="molecule type" value="Genomic_DNA"/>
</dbReference>
<reference evidence="1 2" key="1">
    <citation type="submission" date="2023-11" db="EMBL/GenBank/DDBJ databases">
        <authorList>
            <person name="Hedman E."/>
            <person name="Englund M."/>
            <person name="Stromberg M."/>
            <person name="Nyberg Akerstrom W."/>
            <person name="Nylinder S."/>
            <person name="Jareborg N."/>
            <person name="Kallberg Y."/>
            <person name="Kronander E."/>
        </authorList>
    </citation>
    <scope>NUCLEOTIDE SEQUENCE [LARGE SCALE GENOMIC DNA]</scope>
</reference>
<sequence>MKRDLIGPKSTKYVCEDHIDVENDTENLVKHRLVAYICPHKFDCQKAVKPQKERAYEKNVELNFMKKFNHLRFILLK</sequence>
<accession>A0AAV1KRS2</accession>
<proteinExistence type="predicted"/>
<comment type="caution">
    <text evidence="1">The sequence shown here is derived from an EMBL/GenBank/DDBJ whole genome shotgun (WGS) entry which is preliminary data.</text>
</comment>
<keyword evidence="2" id="KW-1185">Reference proteome</keyword>
<protein>
    <submittedName>
        <fullName evidence="1">Uncharacterized protein</fullName>
    </submittedName>
</protein>
<organism evidence="1 2">
    <name type="scientific">Parnassius mnemosyne</name>
    <name type="common">clouded apollo</name>
    <dbReference type="NCBI Taxonomy" id="213953"/>
    <lineage>
        <taxon>Eukaryota</taxon>
        <taxon>Metazoa</taxon>
        <taxon>Ecdysozoa</taxon>
        <taxon>Arthropoda</taxon>
        <taxon>Hexapoda</taxon>
        <taxon>Insecta</taxon>
        <taxon>Pterygota</taxon>
        <taxon>Neoptera</taxon>
        <taxon>Endopterygota</taxon>
        <taxon>Lepidoptera</taxon>
        <taxon>Glossata</taxon>
        <taxon>Ditrysia</taxon>
        <taxon>Papilionoidea</taxon>
        <taxon>Papilionidae</taxon>
        <taxon>Parnassiinae</taxon>
        <taxon>Parnassini</taxon>
        <taxon>Parnassius</taxon>
        <taxon>Driopa</taxon>
    </lineage>
</organism>
<dbReference type="Proteomes" id="UP001314205">
    <property type="component" value="Unassembled WGS sequence"/>
</dbReference>
<gene>
    <name evidence="1" type="ORF">PARMNEM_LOCUS6783</name>
</gene>
<evidence type="ECO:0000313" key="1">
    <source>
        <dbReference type="EMBL" id="CAK1585743.1"/>
    </source>
</evidence>
<dbReference type="AlphaFoldDB" id="A0AAV1KRS2"/>
<evidence type="ECO:0000313" key="2">
    <source>
        <dbReference type="Proteomes" id="UP001314205"/>
    </source>
</evidence>
<name>A0AAV1KRS2_9NEOP</name>